<evidence type="ECO:0000313" key="3">
    <source>
        <dbReference type="Proteomes" id="UP001153069"/>
    </source>
</evidence>
<sequence length="174" mass="19401">MTDPAAEEKDTSALRDNINKKGSNAYYFAHANTASGPDWDGKLEPKLLATTSSSVSDSQNRRHSSFDVSKSNITSYAFCDEGATVKLYITMEGVGEKCTEEDITLENTENSFCFAIENYKEEPMCLSFLKLTAEVSKVTFKLKPDRVVLILRKVDKSKTWHTINDKGTADHEVV</sequence>
<dbReference type="Gene3D" id="2.60.40.790">
    <property type="match status" value="1"/>
</dbReference>
<dbReference type="InterPro" id="IPR007052">
    <property type="entry name" value="CS_dom"/>
</dbReference>
<evidence type="ECO:0000313" key="2">
    <source>
        <dbReference type="EMBL" id="CAB9497041.1"/>
    </source>
</evidence>
<dbReference type="AlphaFoldDB" id="A0A9N8DA79"/>
<dbReference type="EMBL" id="CAICTM010000013">
    <property type="protein sequence ID" value="CAB9497041.1"/>
    <property type="molecule type" value="Genomic_DNA"/>
</dbReference>
<reference evidence="2" key="1">
    <citation type="submission" date="2020-06" db="EMBL/GenBank/DDBJ databases">
        <authorList>
            <consortium name="Plant Systems Biology data submission"/>
        </authorList>
    </citation>
    <scope>NUCLEOTIDE SEQUENCE</scope>
    <source>
        <strain evidence="2">D6</strain>
    </source>
</reference>
<name>A0A9N8DA79_9STRA</name>
<proteinExistence type="predicted"/>
<dbReference type="InterPro" id="IPR008978">
    <property type="entry name" value="HSP20-like_chaperone"/>
</dbReference>
<protein>
    <recommendedName>
        <fullName evidence="1">CS domain-containing protein</fullName>
    </recommendedName>
</protein>
<dbReference type="Pfam" id="PF04969">
    <property type="entry name" value="CS"/>
    <property type="match status" value="1"/>
</dbReference>
<keyword evidence="3" id="KW-1185">Reference proteome</keyword>
<dbReference type="Proteomes" id="UP001153069">
    <property type="component" value="Unassembled WGS sequence"/>
</dbReference>
<dbReference type="GO" id="GO:0005634">
    <property type="term" value="C:nucleus"/>
    <property type="evidence" value="ECO:0007669"/>
    <property type="project" value="TreeGrafter"/>
</dbReference>
<organism evidence="2 3">
    <name type="scientific">Seminavis robusta</name>
    <dbReference type="NCBI Taxonomy" id="568900"/>
    <lineage>
        <taxon>Eukaryota</taxon>
        <taxon>Sar</taxon>
        <taxon>Stramenopiles</taxon>
        <taxon>Ochrophyta</taxon>
        <taxon>Bacillariophyta</taxon>
        <taxon>Bacillariophyceae</taxon>
        <taxon>Bacillariophycidae</taxon>
        <taxon>Naviculales</taxon>
        <taxon>Naviculaceae</taxon>
        <taxon>Seminavis</taxon>
    </lineage>
</organism>
<accession>A0A9N8DA79</accession>
<dbReference type="PANTHER" id="PTHR13164:SF6">
    <property type="entry name" value="CS DOMAIN-CONTAINING PROTEIN"/>
    <property type="match status" value="1"/>
</dbReference>
<feature type="domain" description="CS" evidence="1">
    <location>
        <begin position="76"/>
        <end position="153"/>
    </location>
</feature>
<gene>
    <name evidence="2" type="ORF">SEMRO_13_G009980.1</name>
</gene>
<dbReference type="PANTHER" id="PTHR13164">
    <property type="entry name" value="CALICYLIN BINDING PROTEIN"/>
    <property type="match status" value="1"/>
</dbReference>
<evidence type="ECO:0000259" key="1">
    <source>
        <dbReference type="Pfam" id="PF04969"/>
    </source>
</evidence>
<dbReference type="InterPro" id="IPR052289">
    <property type="entry name" value="Calcyclin-binding_UBL-bridge"/>
</dbReference>
<dbReference type="OrthoDB" id="164025at2759"/>
<comment type="caution">
    <text evidence="2">The sequence shown here is derived from an EMBL/GenBank/DDBJ whole genome shotgun (WGS) entry which is preliminary data.</text>
</comment>
<dbReference type="SUPFAM" id="SSF49764">
    <property type="entry name" value="HSP20-like chaperones"/>
    <property type="match status" value="1"/>
</dbReference>